<dbReference type="NCBIfam" id="NF033495">
    <property type="entry name" value="phage_BC1881"/>
    <property type="match status" value="1"/>
</dbReference>
<dbReference type="EMBL" id="JAVLAQ010000001">
    <property type="protein sequence ID" value="MDT6988860.1"/>
    <property type="molecule type" value="Genomic_DNA"/>
</dbReference>
<dbReference type="InterPro" id="IPR047901">
    <property type="entry name" value="BC1881-like"/>
</dbReference>
<organism evidence="1 2">
    <name type="scientific">Lactiplantibacillus pentosus</name>
    <name type="common">Lactobacillus pentosus</name>
    <dbReference type="NCBI Taxonomy" id="1589"/>
    <lineage>
        <taxon>Bacteria</taxon>
        <taxon>Bacillati</taxon>
        <taxon>Bacillota</taxon>
        <taxon>Bacilli</taxon>
        <taxon>Lactobacillales</taxon>
        <taxon>Lactobacillaceae</taxon>
        <taxon>Lactiplantibacillus</taxon>
    </lineage>
</organism>
<comment type="caution">
    <text evidence="1">The sequence shown here is derived from an EMBL/GenBank/DDBJ whole genome shotgun (WGS) entry which is preliminary data.</text>
</comment>
<dbReference type="Proteomes" id="UP001267003">
    <property type="component" value="Unassembled WGS sequence"/>
</dbReference>
<accession>A0A843QQB3</accession>
<evidence type="ECO:0000313" key="2">
    <source>
        <dbReference type="Proteomes" id="UP001267003"/>
    </source>
</evidence>
<dbReference type="AlphaFoldDB" id="A0A843QQB3"/>
<dbReference type="RefSeq" id="WP_152705360.1">
    <property type="nucleotide sequence ID" value="NZ_CP016491.1"/>
</dbReference>
<reference evidence="1" key="1">
    <citation type="submission" date="2023-08" db="EMBL/GenBank/DDBJ databases">
        <authorList>
            <person name="Page C.A."/>
            <person name="Perez-Diaz I.M."/>
        </authorList>
    </citation>
    <scope>NUCLEOTIDE SEQUENCE</scope>
    <source>
        <strain evidence="1">7.8.46</strain>
    </source>
</reference>
<proteinExistence type="predicted"/>
<protein>
    <submittedName>
        <fullName evidence="1">BC1881 family protein</fullName>
    </submittedName>
</protein>
<name>A0A843QQB3_LACPE</name>
<gene>
    <name evidence="1" type="ORF">RI536_01905</name>
</gene>
<sequence>MDLKHVTTKELSKELESRLGIQTISLQLEEQAKITVGDQKVFNFDGPAVIIVNMD</sequence>
<evidence type="ECO:0000313" key="1">
    <source>
        <dbReference type="EMBL" id="MDT6988860.1"/>
    </source>
</evidence>